<name>A0ABU9BT23_9BURK</name>
<evidence type="ECO:0000259" key="3">
    <source>
        <dbReference type="Pfam" id="PF08327"/>
    </source>
</evidence>
<dbReference type="InterPro" id="IPR023393">
    <property type="entry name" value="START-like_dom_sf"/>
</dbReference>
<dbReference type="EMBL" id="JBBUTG010000008">
    <property type="protein sequence ID" value="MEK8032055.1"/>
    <property type="molecule type" value="Genomic_DNA"/>
</dbReference>
<evidence type="ECO:0000256" key="2">
    <source>
        <dbReference type="SAM" id="SignalP"/>
    </source>
</evidence>
<evidence type="ECO:0000313" key="5">
    <source>
        <dbReference type="Proteomes" id="UP001371218"/>
    </source>
</evidence>
<dbReference type="SUPFAM" id="SSF55961">
    <property type="entry name" value="Bet v1-like"/>
    <property type="match status" value="1"/>
</dbReference>
<keyword evidence="5" id="KW-1185">Reference proteome</keyword>
<evidence type="ECO:0000313" key="4">
    <source>
        <dbReference type="EMBL" id="MEK8032055.1"/>
    </source>
</evidence>
<keyword evidence="2" id="KW-0732">Signal</keyword>
<feature type="domain" description="Activator of Hsp90 ATPase homologue 1/2-like C-terminal" evidence="3">
    <location>
        <begin position="39"/>
        <end position="171"/>
    </location>
</feature>
<feature type="chain" id="PRO_5046041885" evidence="2">
    <location>
        <begin position="27"/>
        <end position="202"/>
    </location>
</feature>
<dbReference type="RefSeq" id="WP_341426467.1">
    <property type="nucleotide sequence ID" value="NZ_JBBUTG010000008.1"/>
</dbReference>
<accession>A0ABU9BT23</accession>
<dbReference type="InterPro" id="IPR013538">
    <property type="entry name" value="ASHA1/2-like_C"/>
</dbReference>
<proteinExistence type="inferred from homology"/>
<evidence type="ECO:0000256" key="1">
    <source>
        <dbReference type="ARBA" id="ARBA00006817"/>
    </source>
</evidence>
<feature type="signal peptide" evidence="2">
    <location>
        <begin position="1"/>
        <end position="26"/>
    </location>
</feature>
<protein>
    <submittedName>
        <fullName evidence="4">SRPBCC domain-containing protein</fullName>
    </submittedName>
</protein>
<gene>
    <name evidence="4" type="ORF">AACH06_14610</name>
</gene>
<dbReference type="Gene3D" id="3.30.530.20">
    <property type="match status" value="1"/>
</dbReference>
<reference evidence="4 5" key="1">
    <citation type="submission" date="2024-04" db="EMBL/GenBank/DDBJ databases">
        <title>Novel species of the genus Ideonella isolated from streams.</title>
        <authorList>
            <person name="Lu H."/>
        </authorList>
    </citation>
    <scope>NUCLEOTIDE SEQUENCE [LARGE SCALE GENOMIC DNA]</scope>
    <source>
        <strain evidence="4 5">DXS29W</strain>
    </source>
</reference>
<organism evidence="4 5">
    <name type="scientific">Ideonella lacteola</name>
    <dbReference type="NCBI Taxonomy" id="2984193"/>
    <lineage>
        <taxon>Bacteria</taxon>
        <taxon>Pseudomonadati</taxon>
        <taxon>Pseudomonadota</taxon>
        <taxon>Betaproteobacteria</taxon>
        <taxon>Burkholderiales</taxon>
        <taxon>Sphaerotilaceae</taxon>
        <taxon>Ideonella</taxon>
    </lineage>
</organism>
<dbReference type="CDD" id="cd07814">
    <property type="entry name" value="SRPBCC_CalC_Aha1-like"/>
    <property type="match status" value="1"/>
</dbReference>
<dbReference type="Pfam" id="PF08327">
    <property type="entry name" value="AHSA1"/>
    <property type="match status" value="1"/>
</dbReference>
<sequence>MSPRSLASHPAVWCLSALCAWPAANAAERAIEREVVVAASLDEAWAAWTTREGITSFFSPGAEIEPRVGGAFHIHMDPSAPAGEKGADDMRYMAIQPKKMISFDWNAPPSLPEARAQRTFVVVRFEPVGEKQTRVRLYHTGWGDGGQWDQAYTYFDKVWPRVLDNLRKRFEAGPMDWAPWLAQLKAMKDKAAAEAAASAPRP</sequence>
<comment type="caution">
    <text evidence="4">The sequence shown here is derived from an EMBL/GenBank/DDBJ whole genome shotgun (WGS) entry which is preliminary data.</text>
</comment>
<comment type="similarity">
    <text evidence="1">Belongs to the AHA1 family.</text>
</comment>
<dbReference type="Proteomes" id="UP001371218">
    <property type="component" value="Unassembled WGS sequence"/>
</dbReference>